<dbReference type="Proteomes" id="UP000190675">
    <property type="component" value="Chromosome I"/>
</dbReference>
<evidence type="ECO:0000313" key="2">
    <source>
        <dbReference type="EMBL" id="SHH39945.1"/>
    </source>
</evidence>
<reference evidence="2 3" key="1">
    <citation type="submission" date="2016-11" db="EMBL/GenBank/DDBJ databases">
        <authorList>
            <person name="Jaros S."/>
            <person name="Januszkiewicz K."/>
            <person name="Wedrychowicz H."/>
        </authorList>
    </citation>
    <scope>NUCLEOTIDE SEQUENCE [LARGE SCALE GENOMIC DNA]</scope>
    <source>
        <strain evidence="2 3">GAS242</strain>
    </source>
</reference>
<protein>
    <submittedName>
        <fullName evidence="2">Uncharacterized conserved protein GlcG, DUF336 family</fullName>
    </submittedName>
</protein>
<dbReference type="AlphaFoldDB" id="A0A1M5SN76"/>
<dbReference type="Gene3D" id="3.30.450.150">
    <property type="entry name" value="Haem-degrading domain"/>
    <property type="match status" value="1"/>
</dbReference>
<dbReference type="Pfam" id="PF03928">
    <property type="entry name" value="HbpS-like"/>
    <property type="match status" value="1"/>
</dbReference>
<name>A0A1M5SN76_9BRAD</name>
<evidence type="ECO:0000256" key="1">
    <source>
        <dbReference type="SAM" id="MobiDB-lite"/>
    </source>
</evidence>
<dbReference type="InterPro" id="IPR005624">
    <property type="entry name" value="PduO/GlcC-like"/>
</dbReference>
<evidence type="ECO:0000313" key="3">
    <source>
        <dbReference type="Proteomes" id="UP000190675"/>
    </source>
</evidence>
<accession>A0A1M5SN76</accession>
<gene>
    <name evidence="2" type="ORF">SAMN05444169_7248</name>
</gene>
<dbReference type="PANTHER" id="PTHR34309:SF1">
    <property type="entry name" value="PROTEIN GLCG"/>
    <property type="match status" value="1"/>
</dbReference>
<organism evidence="2 3">
    <name type="scientific">Bradyrhizobium erythrophlei</name>
    <dbReference type="NCBI Taxonomy" id="1437360"/>
    <lineage>
        <taxon>Bacteria</taxon>
        <taxon>Pseudomonadati</taxon>
        <taxon>Pseudomonadota</taxon>
        <taxon>Alphaproteobacteria</taxon>
        <taxon>Hyphomicrobiales</taxon>
        <taxon>Nitrobacteraceae</taxon>
        <taxon>Bradyrhizobium</taxon>
    </lineage>
</organism>
<dbReference type="EMBL" id="LT670818">
    <property type="protein sequence ID" value="SHH39945.1"/>
    <property type="molecule type" value="Genomic_DNA"/>
</dbReference>
<dbReference type="SUPFAM" id="SSF143744">
    <property type="entry name" value="GlcG-like"/>
    <property type="match status" value="1"/>
</dbReference>
<feature type="region of interest" description="Disordered" evidence="1">
    <location>
        <begin position="1"/>
        <end position="27"/>
    </location>
</feature>
<dbReference type="InterPro" id="IPR052517">
    <property type="entry name" value="GlcG_carb_metab_protein"/>
</dbReference>
<dbReference type="InterPro" id="IPR038084">
    <property type="entry name" value="PduO/GlcC-like_sf"/>
</dbReference>
<proteinExistence type="predicted"/>
<dbReference type="PANTHER" id="PTHR34309">
    <property type="entry name" value="SLR1406 PROTEIN"/>
    <property type="match status" value="1"/>
</dbReference>
<sequence>MSYASDNPAEPCPGNGDNCHGASPAPAPGHALADSVLAQLNSNQSKSVDMAKLGTSVFSLATVFCLSAGAQTVNVMTLNQAGGQTVLQAAKESAQQRSAPSAIAVVDTAGDLLAFQRMDGVRPASADLAIEKARTAARLQRPTAEIEDNINKGRIAFVTADIVALRGGMPIRVNGEVVGAVGIAGLSKETDTEIANTAAAAFSPSPKTPKHN</sequence>